<dbReference type="PANTHER" id="PTHR43859:SF4">
    <property type="entry name" value="BUTANOATE--COA LIGASE AAE1-RELATED"/>
    <property type="match status" value="1"/>
</dbReference>
<sequence>MNGLMMDMPLNIAALLKHAARWHGNAAIESRLTEGGFHSSNWSEVEQRSRQLAKALLALGVNESDRIATLAWNNYRHVELYYAISGTGAICHTINPRLFAEQIAFIVDHAEDRLLFVDLTFLPLVEKLYGQFKCQPRVVLMTDRAHMPDTALDVLCYEELLAAQDGDYAWPELDERLASSLCYTSGTTGNPKGVLYSHRSTVLHALATCVPDVLGLKATDTLCPVVPMFHVNAWGIPYAAPIVGNRLAMPGPGLDGKSLYEFFEQTGTTASSGVPTIWFGLLNHVREHGLKFSTLKKITVGGSAAPASMIREFQEVYGVEVMHAWGMTETSPVGTAGSLKYSQRNLSTEDKLAIQCKQGRPLFGVDCRIAGPDNEALPHDGNSSGNLQIRGHWVTSGYFRKPDDQSVRDGWFTTGDVANFDAEGFMQITDRSKDVIKSGGEWISSIELENIAIGHPDVLEAAAIAVKHPKWDERPLLVVIRKPDSDLDRDRMLAWFEGKIAKWWMPDDVVFAEDLPHTATGKLMKLKLREQYADYRLPSA</sequence>
<proteinExistence type="inferred from homology"/>
<accession>A0ABU2WHK9</accession>
<organism evidence="7 8">
    <name type="scientific">Banduia mediterranea</name>
    <dbReference type="NCBI Taxonomy" id="3075609"/>
    <lineage>
        <taxon>Bacteria</taxon>
        <taxon>Pseudomonadati</taxon>
        <taxon>Pseudomonadota</taxon>
        <taxon>Gammaproteobacteria</taxon>
        <taxon>Nevskiales</taxon>
        <taxon>Algiphilaceae</taxon>
        <taxon>Banduia</taxon>
    </lineage>
</organism>
<dbReference type="PANTHER" id="PTHR43859">
    <property type="entry name" value="ACYL-ACTIVATING ENZYME"/>
    <property type="match status" value="1"/>
</dbReference>
<comment type="caution">
    <text evidence="7">The sequence shown here is derived from an EMBL/GenBank/DDBJ whole genome shotgun (WGS) entry which is preliminary data.</text>
</comment>
<evidence type="ECO:0000256" key="4">
    <source>
        <dbReference type="ARBA" id="ARBA00023098"/>
    </source>
</evidence>
<dbReference type="Gene3D" id="3.40.50.12780">
    <property type="entry name" value="N-terminal domain of ligase-like"/>
    <property type="match status" value="1"/>
</dbReference>
<comment type="similarity">
    <text evidence="1">Belongs to the ATP-dependent AMP-binding enzyme family.</text>
</comment>
<evidence type="ECO:0000259" key="5">
    <source>
        <dbReference type="Pfam" id="PF00501"/>
    </source>
</evidence>
<dbReference type="NCBIfam" id="NF005426">
    <property type="entry name" value="PRK07008.1"/>
    <property type="match status" value="1"/>
</dbReference>
<dbReference type="EMBL" id="JAVRIC010000009">
    <property type="protein sequence ID" value="MDT0497359.1"/>
    <property type="molecule type" value="Genomic_DNA"/>
</dbReference>
<keyword evidence="8" id="KW-1185">Reference proteome</keyword>
<reference evidence="7 8" key="1">
    <citation type="submission" date="2023-09" db="EMBL/GenBank/DDBJ databases">
        <authorList>
            <person name="Rey-Velasco X."/>
        </authorList>
    </citation>
    <scope>NUCLEOTIDE SEQUENCE [LARGE SCALE GENOMIC DNA]</scope>
    <source>
        <strain evidence="7 8">W345</strain>
    </source>
</reference>
<name>A0ABU2WHK9_9GAMM</name>
<evidence type="ECO:0000259" key="6">
    <source>
        <dbReference type="Pfam" id="PF13193"/>
    </source>
</evidence>
<dbReference type="InterPro" id="IPR042099">
    <property type="entry name" value="ANL_N_sf"/>
</dbReference>
<gene>
    <name evidence="7" type="ORF">RM530_08275</name>
</gene>
<keyword evidence="2 7" id="KW-0436">Ligase</keyword>
<dbReference type="GO" id="GO:0016874">
    <property type="term" value="F:ligase activity"/>
    <property type="evidence" value="ECO:0007669"/>
    <property type="project" value="UniProtKB-KW"/>
</dbReference>
<dbReference type="InterPro" id="IPR020845">
    <property type="entry name" value="AMP-binding_CS"/>
</dbReference>
<dbReference type="InterPro" id="IPR025110">
    <property type="entry name" value="AMP-bd_C"/>
</dbReference>
<keyword evidence="4" id="KW-0443">Lipid metabolism</keyword>
<dbReference type="InterPro" id="IPR045851">
    <property type="entry name" value="AMP-bd_C_sf"/>
</dbReference>
<evidence type="ECO:0000256" key="3">
    <source>
        <dbReference type="ARBA" id="ARBA00022832"/>
    </source>
</evidence>
<dbReference type="Proteomes" id="UP001254608">
    <property type="component" value="Unassembled WGS sequence"/>
</dbReference>
<keyword evidence="3" id="KW-0276">Fatty acid metabolism</keyword>
<evidence type="ECO:0000256" key="1">
    <source>
        <dbReference type="ARBA" id="ARBA00006432"/>
    </source>
</evidence>
<dbReference type="NCBIfam" id="NF004837">
    <property type="entry name" value="PRK06187.1"/>
    <property type="match status" value="1"/>
</dbReference>
<dbReference type="InterPro" id="IPR000873">
    <property type="entry name" value="AMP-dep_synth/lig_dom"/>
</dbReference>
<feature type="domain" description="AMP-dependent synthetase/ligase" evidence="5">
    <location>
        <begin position="17"/>
        <end position="399"/>
    </location>
</feature>
<dbReference type="Gene3D" id="3.30.300.30">
    <property type="match status" value="1"/>
</dbReference>
<dbReference type="PROSITE" id="PS00455">
    <property type="entry name" value="AMP_BINDING"/>
    <property type="match status" value="1"/>
</dbReference>
<dbReference type="Pfam" id="PF00501">
    <property type="entry name" value="AMP-binding"/>
    <property type="match status" value="1"/>
</dbReference>
<dbReference type="SUPFAM" id="SSF56801">
    <property type="entry name" value="Acetyl-CoA synthetase-like"/>
    <property type="match status" value="1"/>
</dbReference>
<evidence type="ECO:0000256" key="2">
    <source>
        <dbReference type="ARBA" id="ARBA00022598"/>
    </source>
</evidence>
<dbReference type="RefSeq" id="WP_311364753.1">
    <property type="nucleotide sequence ID" value="NZ_JAVRIC010000009.1"/>
</dbReference>
<feature type="domain" description="AMP-binding enzyme C-terminal" evidence="6">
    <location>
        <begin position="447"/>
        <end position="522"/>
    </location>
</feature>
<evidence type="ECO:0000313" key="7">
    <source>
        <dbReference type="EMBL" id="MDT0497359.1"/>
    </source>
</evidence>
<dbReference type="CDD" id="cd12119">
    <property type="entry name" value="ttLC_FACS_AlkK_like"/>
    <property type="match status" value="1"/>
</dbReference>
<protein>
    <submittedName>
        <fullName evidence="7">3-(Methylthio)propionyl-CoA ligase</fullName>
    </submittedName>
</protein>
<dbReference type="Pfam" id="PF13193">
    <property type="entry name" value="AMP-binding_C"/>
    <property type="match status" value="1"/>
</dbReference>
<evidence type="ECO:0000313" key="8">
    <source>
        <dbReference type="Proteomes" id="UP001254608"/>
    </source>
</evidence>